<protein>
    <submittedName>
        <fullName evidence="1">Uncharacterized protein</fullName>
    </submittedName>
</protein>
<sequence length="149" mass="16401">MGHGTFSSAAYTTLSNERSYATKSAREIFGQELHEEMNPLGVEIRESRDSEEHPNSIAIQVWLDVTGSMHRIPENLVKESLPHLMLDIMDAGVDDPQLFFGAIGDHTCDRSPLQVGQFESDTELIVKWLTNSHLEGGGGGNDGESYLLA</sequence>
<evidence type="ECO:0000313" key="2">
    <source>
        <dbReference type="Proteomes" id="UP000699691"/>
    </source>
</evidence>
<gene>
    <name evidence="1" type="ORF">KC573_04335</name>
</gene>
<proteinExistence type="predicted"/>
<feature type="non-terminal residue" evidence="1">
    <location>
        <position position="149"/>
    </location>
</feature>
<accession>A0A955LWV2</accession>
<reference evidence="1" key="2">
    <citation type="journal article" date="2021" name="Microbiome">
        <title>Successional dynamics and alternative stable states in a saline activated sludge microbial community over 9 years.</title>
        <authorList>
            <person name="Wang Y."/>
            <person name="Ye J."/>
            <person name="Ju F."/>
            <person name="Liu L."/>
            <person name="Boyd J.A."/>
            <person name="Deng Y."/>
            <person name="Parks D.H."/>
            <person name="Jiang X."/>
            <person name="Yin X."/>
            <person name="Woodcroft B.J."/>
            <person name="Tyson G.W."/>
            <person name="Hugenholtz P."/>
            <person name="Polz M.F."/>
            <person name="Zhang T."/>
        </authorList>
    </citation>
    <scope>NUCLEOTIDE SEQUENCE</scope>
    <source>
        <strain evidence="1">HKST-UBA02</strain>
    </source>
</reference>
<dbReference type="EMBL" id="JAGQKY010000251">
    <property type="protein sequence ID" value="MCA9398032.1"/>
    <property type="molecule type" value="Genomic_DNA"/>
</dbReference>
<organism evidence="1 2">
    <name type="scientific">candidate division WWE3 bacterium</name>
    <dbReference type="NCBI Taxonomy" id="2053526"/>
    <lineage>
        <taxon>Bacteria</taxon>
        <taxon>Katanobacteria</taxon>
    </lineage>
</organism>
<dbReference type="AlphaFoldDB" id="A0A955LWV2"/>
<reference evidence="1" key="1">
    <citation type="submission" date="2020-04" db="EMBL/GenBank/DDBJ databases">
        <authorList>
            <person name="Zhang T."/>
        </authorList>
    </citation>
    <scope>NUCLEOTIDE SEQUENCE</scope>
    <source>
        <strain evidence="1">HKST-UBA02</strain>
    </source>
</reference>
<evidence type="ECO:0000313" key="1">
    <source>
        <dbReference type="EMBL" id="MCA9398032.1"/>
    </source>
</evidence>
<comment type="caution">
    <text evidence="1">The sequence shown here is derived from an EMBL/GenBank/DDBJ whole genome shotgun (WGS) entry which is preliminary data.</text>
</comment>
<name>A0A955LWV2_UNCKA</name>
<dbReference type="Proteomes" id="UP000699691">
    <property type="component" value="Unassembled WGS sequence"/>
</dbReference>